<dbReference type="InterPro" id="IPR009100">
    <property type="entry name" value="AcylCoA_DH/oxidase_NM_dom_sf"/>
</dbReference>
<dbReference type="AlphaFoldDB" id="A0A1I3FX72"/>
<dbReference type="PANTHER" id="PTHR43292">
    <property type="entry name" value="ACYL-COA DEHYDROGENASE"/>
    <property type="match status" value="1"/>
</dbReference>
<dbReference type="InterPro" id="IPR046373">
    <property type="entry name" value="Acyl-CoA_Oxase/DH_mid-dom_sf"/>
</dbReference>
<evidence type="ECO:0000313" key="9">
    <source>
        <dbReference type="EMBL" id="SFI15826.1"/>
    </source>
</evidence>
<gene>
    <name evidence="9" type="ORF">SAMN05216561_105199</name>
</gene>
<dbReference type="InterPro" id="IPR037069">
    <property type="entry name" value="AcylCoA_DH/ox_N_sf"/>
</dbReference>
<reference evidence="9 10" key="1">
    <citation type="submission" date="2016-10" db="EMBL/GenBank/DDBJ databases">
        <authorList>
            <person name="de Groot N.N."/>
        </authorList>
    </citation>
    <scope>NUCLEOTIDE SEQUENCE [LARGE SCALE GENOMIC DNA]</scope>
    <source>
        <strain evidence="9 10">CGMCC 1.11156</strain>
    </source>
</reference>
<dbReference type="InterPro" id="IPR052161">
    <property type="entry name" value="Mycobact_Acyl-CoA_DH"/>
</dbReference>
<dbReference type="SUPFAM" id="SSF56645">
    <property type="entry name" value="Acyl-CoA dehydrogenase NM domain-like"/>
    <property type="match status" value="2"/>
</dbReference>
<dbReference type="SUPFAM" id="SSF47203">
    <property type="entry name" value="Acyl-CoA dehydrogenase C-terminal domain-like"/>
    <property type="match status" value="2"/>
</dbReference>
<evidence type="ECO:0000256" key="2">
    <source>
        <dbReference type="ARBA" id="ARBA00009347"/>
    </source>
</evidence>
<dbReference type="Pfam" id="PF00441">
    <property type="entry name" value="Acyl-CoA_dh_1"/>
    <property type="match status" value="2"/>
</dbReference>
<keyword evidence="5" id="KW-0560">Oxidoreductase</keyword>
<evidence type="ECO:0000256" key="3">
    <source>
        <dbReference type="ARBA" id="ARBA00022630"/>
    </source>
</evidence>
<evidence type="ECO:0000256" key="1">
    <source>
        <dbReference type="ARBA" id="ARBA00001974"/>
    </source>
</evidence>
<dbReference type="OrthoDB" id="4577375at2"/>
<evidence type="ECO:0000313" key="10">
    <source>
        <dbReference type="Proteomes" id="UP000198649"/>
    </source>
</evidence>
<evidence type="ECO:0000256" key="4">
    <source>
        <dbReference type="ARBA" id="ARBA00022827"/>
    </source>
</evidence>
<dbReference type="InterPro" id="IPR006091">
    <property type="entry name" value="Acyl-CoA_Oxase/DH_mid-dom"/>
</dbReference>
<evidence type="ECO:0000259" key="7">
    <source>
        <dbReference type="Pfam" id="PF02770"/>
    </source>
</evidence>
<keyword evidence="3" id="KW-0285">Flavoprotein</keyword>
<keyword evidence="4" id="KW-0274">FAD</keyword>
<dbReference type="PANTHER" id="PTHR43292:SF4">
    <property type="entry name" value="ACYL-COA DEHYDROGENASE FADE34"/>
    <property type="match status" value="1"/>
</dbReference>
<dbReference type="RefSeq" id="WP_091111991.1">
    <property type="nucleotide sequence ID" value="NZ_BKAF01000006.1"/>
</dbReference>
<dbReference type="GO" id="GO:0016627">
    <property type="term" value="F:oxidoreductase activity, acting on the CH-CH group of donors"/>
    <property type="evidence" value="ECO:0007669"/>
    <property type="project" value="InterPro"/>
</dbReference>
<dbReference type="Gene3D" id="1.20.140.10">
    <property type="entry name" value="Butyryl-CoA Dehydrogenase, subunit A, domain 3"/>
    <property type="match status" value="2"/>
</dbReference>
<dbReference type="Proteomes" id="UP000198649">
    <property type="component" value="Unassembled WGS sequence"/>
</dbReference>
<proteinExistence type="inferred from homology"/>
<dbReference type="GO" id="GO:0050660">
    <property type="term" value="F:flavin adenine dinucleotide binding"/>
    <property type="evidence" value="ECO:0007669"/>
    <property type="project" value="InterPro"/>
</dbReference>
<sequence length="718" mass="74852">MSIGISDEHVELAASMRTWAGSLKGIDVARAVDAQPAAAFGEVWASVVEMGVATIGLPESVGGGGGTALDVAVALEACAHELVPGALLSTVVAMSVLAPVMETAPGLAEVLGSGASFGLALDPALAVVWDAPGATHLLLSDADDQWYVVPATAADVTGLLGLDLTRRYGSARVDLDAAGVVRVAGLSGDLVRRTAITFAAAEAAGVARWCLKTAVDHAKVREQFGKPIGSFQAIKHLCAEMLETAEAVTAAAWDVASAAFGDEEQWAFAVDVASVVAFDGAVSVAKSCIQVLGGIGFTYEHEAHFYLRRALTLRGLLGSADEAALSLTASAVAGTRRRVAVDLDGRDDAVREEIASLVDRVAAAGSDQLRAGLVDTGLLTPHWPAPYGLGADAVTQLVIDQELARARVERPDIVIAGWALPTILEHGTPEQRERLVRPSLLGELTWCQLFSEPGSGSDLASLRTRASRVEGGWRLSGQKVWTSVAQKADWGICLARTDADVPQHQGISYFLVDMRSAGIDVRPLREITGEALFNEVFLDDVFVPDDCLVAGEGDGWRLARTTLANERVAMATSRLDKSTERAVALASAGSGSSTGVGPGAGARAGAAVGMTVAERVRIGRAVALSTVCSLLGTRSTLRSLAGQGPGAESSVAKLLGVRNRQDGAELVVELYGDRLVTDDPDVRAAVWEMLNTRCLSIAGGTTQILRNIVGERILGLPR</sequence>
<feature type="domain" description="Acyl-CoA dehydrogenase/oxidase N-terminal" evidence="8">
    <location>
        <begin position="6"/>
        <end position="97"/>
    </location>
</feature>
<evidence type="ECO:0000259" key="8">
    <source>
        <dbReference type="Pfam" id="PF02771"/>
    </source>
</evidence>
<feature type="domain" description="Acyl-CoA dehydrogenase/oxidase C-terminal" evidence="6">
    <location>
        <begin position="616"/>
        <end position="714"/>
    </location>
</feature>
<organism evidence="9 10">
    <name type="scientific">Nocardioides psychrotolerans</name>
    <dbReference type="NCBI Taxonomy" id="1005945"/>
    <lineage>
        <taxon>Bacteria</taxon>
        <taxon>Bacillati</taxon>
        <taxon>Actinomycetota</taxon>
        <taxon>Actinomycetes</taxon>
        <taxon>Propionibacteriales</taxon>
        <taxon>Nocardioidaceae</taxon>
        <taxon>Nocardioides</taxon>
    </lineage>
</organism>
<protein>
    <submittedName>
        <fullName evidence="9">Acyl-CoA dehydrogenase</fullName>
    </submittedName>
</protein>
<comment type="similarity">
    <text evidence="2">Belongs to the acyl-CoA dehydrogenase family.</text>
</comment>
<feature type="domain" description="Acyl-CoA oxidase/dehydrogenase middle" evidence="7">
    <location>
        <begin position="447"/>
        <end position="541"/>
    </location>
</feature>
<dbReference type="Pfam" id="PF02771">
    <property type="entry name" value="Acyl-CoA_dh_N"/>
    <property type="match status" value="2"/>
</dbReference>
<dbReference type="Gene3D" id="1.10.540.10">
    <property type="entry name" value="Acyl-CoA dehydrogenase/oxidase, N-terminal domain"/>
    <property type="match status" value="2"/>
</dbReference>
<accession>A0A1I3FX72</accession>
<dbReference type="GO" id="GO:0005886">
    <property type="term" value="C:plasma membrane"/>
    <property type="evidence" value="ECO:0007669"/>
    <property type="project" value="TreeGrafter"/>
</dbReference>
<dbReference type="InterPro" id="IPR036250">
    <property type="entry name" value="AcylCo_DH-like_C"/>
</dbReference>
<keyword evidence="10" id="KW-1185">Reference proteome</keyword>
<dbReference type="InterPro" id="IPR013786">
    <property type="entry name" value="AcylCoA_DH/ox_N"/>
</dbReference>
<evidence type="ECO:0000259" key="6">
    <source>
        <dbReference type="Pfam" id="PF00441"/>
    </source>
</evidence>
<dbReference type="Gene3D" id="2.40.110.10">
    <property type="entry name" value="Butyryl-CoA Dehydrogenase, subunit A, domain 2"/>
    <property type="match status" value="1"/>
</dbReference>
<dbReference type="STRING" id="1005945.SAMN05216561_105199"/>
<dbReference type="Pfam" id="PF02770">
    <property type="entry name" value="Acyl-CoA_dh_M"/>
    <property type="match status" value="1"/>
</dbReference>
<name>A0A1I3FX72_9ACTN</name>
<dbReference type="EMBL" id="FOQG01000005">
    <property type="protein sequence ID" value="SFI15826.1"/>
    <property type="molecule type" value="Genomic_DNA"/>
</dbReference>
<feature type="domain" description="Acyl-CoA dehydrogenase/oxidase N-terminal" evidence="8">
    <location>
        <begin position="349"/>
        <end position="442"/>
    </location>
</feature>
<dbReference type="FunFam" id="2.40.110.10:FF:000011">
    <property type="entry name" value="Acyl-CoA dehydrogenase FadE34"/>
    <property type="match status" value="1"/>
</dbReference>
<dbReference type="InterPro" id="IPR009075">
    <property type="entry name" value="AcylCo_DH/oxidase_C"/>
</dbReference>
<feature type="domain" description="Acyl-CoA dehydrogenase/oxidase C-terminal" evidence="6">
    <location>
        <begin position="200"/>
        <end position="320"/>
    </location>
</feature>
<evidence type="ECO:0000256" key="5">
    <source>
        <dbReference type="ARBA" id="ARBA00023002"/>
    </source>
</evidence>
<comment type="cofactor">
    <cofactor evidence="1">
        <name>FAD</name>
        <dbReference type="ChEBI" id="CHEBI:57692"/>
    </cofactor>
</comment>